<dbReference type="OrthoDB" id="1491866at2"/>
<accession>A0A7M3MFZ5</accession>
<evidence type="ECO:0000256" key="2">
    <source>
        <dbReference type="ARBA" id="ARBA00007127"/>
    </source>
</evidence>
<feature type="transmembrane region" description="Helical" evidence="9">
    <location>
        <begin position="239"/>
        <end position="257"/>
    </location>
</feature>
<evidence type="ECO:0000256" key="4">
    <source>
        <dbReference type="ARBA" id="ARBA00022692"/>
    </source>
</evidence>
<feature type="transmembrane region" description="Helical" evidence="9">
    <location>
        <begin position="89"/>
        <end position="111"/>
    </location>
</feature>
<proteinExistence type="inferred from homology"/>
<comment type="similarity">
    <text evidence="2 9">Belongs to the ADP/ATP translocase tlc family.</text>
</comment>
<dbReference type="RefSeq" id="WP_144302623.1">
    <property type="nucleotide sequence ID" value="NZ_QMIE01000005.1"/>
</dbReference>
<evidence type="ECO:0000313" key="10">
    <source>
        <dbReference type="EMBL" id="TVM17971.1"/>
    </source>
</evidence>
<dbReference type="GO" id="GO:0016020">
    <property type="term" value="C:membrane"/>
    <property type="evidence" value="ECO:0007669"/>
    <property type="project" value="UniProtKB-SubCell"/>
</dbReference>
<organism evidence="10 11">
    <name type="scientific">Oceanidesulfovibrio indonesiensis</name>
    <dbReference type="NCBI Taxonomy" id="54767"/>
    <lineage>
        <taxon>Bacteria</taxon>
        <taxon>Pseudomonadati</taxon>
        <taxon>Thermodesulfobacteriota</taxon>
        <taxon>Desulfovibrionia</taxon>
        <taxon>Desulfovibrionales</taxon>
        <taxon>Desulfovibrionaceae</taxon>
        <taxon>Oceanidesulfovibrio</taxon>
    </lineage>
</organism>
<evidence type="ECO:0000256" key="7">
    <source>
        <dbReference type="ARBA" id="ARBA00022989"/>
    </source>
</evidence>
<keyword evidence="11" id="KW-1185">Reference proteome</keyword>
<keyword evidence="4 9" id="KW-0812">Transmembrane</keyword>
<comment type="caution">
    <text evidence="10">The sequence shown here is derived from an EMBL/GenBank/DDBJ whole genome shotgun (WGS) entry which is preliminary data.</text>
</comment>
<feature type="transmembrane region" description="Helical" evidence="9">
    <location>
        <begin position="123"/>
        <end position="144"/>
    </location>
</feature>
<keyword evidence="7 9" id="KW-1133">Transmembrane helix</keyword>
<evidence type="ECO:0000256" key="5">
    <source>
        <dbReference type="ARBA" id="ARBA00022741"/>
    </source>
</evidence>
<reference evidence="10 11" key="1">
    <citation type="submission" date="2018-06" db="EMBL/GenBank/DDBJ databases">
        <title>Complete genome of Desulfovibrio indonesiensis P37SLT.</title>
        <authorList>
            <person name="Crispim J.S."/>
            <person name="Vidigal P.M.P."/>
            <person name="Silva L.C.F."/>
            <person name="Laguardia C.N."/>
            <person name="Araujo L.C."/>
            <person name="Dias R.S."/>
            <person name="Sousa M.P."/>
            <person name="Paula S.O."/>
            <person name="Silva C."/>
        </authorList>
    </citation>
    <scope>NUCLEOTIDE SEQUENCE [LARGE SCALE GENOMIC DNA]</scope>
    <source>
        <strain evidence="10 11">P37SLT</strain>
    </source>
</reference>
<evidence type="ECO:0000256" key="1">
    <source>
        <dbReference type="ARBA" id="ARBA00004141"/>
    </source>
</evidence>
<evidence type="ECO:0000256" key="8">
    <source>
        <dbReference type="ARBA" id="ARBA00023136"/>
    </source>
</evidence>
<feature type="transmembrane region" description="Helical" evidence="9">
    <location>
        <begin position="21"/>
        <end position="41"/>
    </location>
</feature>
<keyword evidence="8 9" id="KW-0472">Membrane</keyword>
<evidence type="ECO:0000256" key="3">
    <source>
        <dbReference type="ARBA" id="ARBA00022448"/>
    </source>
</evidence>
<dbReference type="InterPro" id="IPR004667">
    <property type="entry name" value="ADP_ATP_car_bac_type"/>
</dbReference>
<dbReference type="GO" id="GO:0005524">
    <property type="term" value="F:ATP binding"/>
    <property type="evidence" value="ECO:0007669"/>
    <property type="project" value="UniProtKB-KW"/>
</dbReference>
<evidence type="ECO:0000256" key="9">
    <source>
        <dbReference type="RuleBase" id="RU363121"/>
    </source>
</evidence>
<dbReference type="SUPFAM" id="SSF103473">
    <property type="entry name" value="MFS general substrate transporter"/>
    <property type="match status" value="1"/>
</dbReference>
<name>A0A7M3MFZ5_9BACT</name>
<dbReference type="Pfam" id="PF03219">
    <property type="entry name" value="TLC"/>
    <property type="match status" value="2"/>
</dbReference>
<gene>
    <name evidence="10" type="ORF">DPQ33_07640</name>
</gene>
<feature type="transmembrane region" description="Helical" evidence="9">
    <location>
        <begin position="156"/>
        <end position="177"/>
    </location>
</feature>
<dbReference type="EMBL" id="QMIE01000005">
    <property type="protein sequence ID" value="TVM17971.1"/>
    <property type="molecule type" value="Genomic_DNA"/>
</dbReference>
<dbReference type="PANTHER" id="PTHR31187">
    <property type="match status" value="1"/>
</dbReference>
<dbReference type="InterPro" id="IPR036259">
    <property type="entry name" value="MFS_trans_sf"/>
</dbReference>
<dbReference type="PANTHER" id="PTHR31187:SF1">
    <property type="entry name" value="ADP,ATP CARRIER PROTEIN 1"/>
    <property type="match status" value="1"/>
</dbReference>
<protein>
    <recommendedName>
        <fullName evidence="9">ADP,ATP carrier protein</fullName>
    </recommendedName>
</protein>
<dbReference type="Proteomes" id="UP000448292">
    <property type="component" value="Unassembled WGS sequence"/>
</dbReference>
<feature type="transmembrane region" description="Helical" evidence="9">
    <location>
        <begin position="61"/>
        <end position="77"/>
    </location>
</feature>
<feature type="transmembrane region" description="Helical" evidence="9">
    <location>
        <begin position="277"/>
        <end position="297"/>
    </location>
</feature>
<dbReference type="GO" id="GO:0005471">
    <property type="term" value="F:ATP:ADP antiporter activity"/>
    <property type="evidence" value="ECO:0007669"/>
    <property type="project" value="InterPro"/>
</dbReference>
<keyword evidence="3 9" id="KW-0813">Transport</keyword>
<feature type="transmembrane region" description="Helical" evidence="9">
    <location>
        <begin position="304"/>
        <end position="327"/>
    </location>
</feature>
<feature type="transmembrane region" description="Helical" evidence="9">
    <location>
        <begin position="189"/>
        <end position="213"/>
    </location>
</feature>
<evidence type="ECO:0000313" key="11">
    <source>
        <dbReference type="Proteomes" id="UP000448292"/>
    </source>
</evidence>
<evidence type="ECO:0000256" key="6">
    <source>
        <dbReference type="ARBA" id="ARBA00022840"/>
    </source>
</evidence>
<dbReference type="AlphaFoldDB" id="A0A7M3MFZ5"/>
<sequence>MGFLKRCLLYAEGAKPFLCRPVVRSCFLFSDFFLIITALYLLKPTSRSFFIENLGAEMLPYVWIGTALTMGTFIGYYNRLIVRRARLHVVLGSCMFFIILLLFFSAALAGMVDMPALVKASAAGYYIFVDIVGVILVEQFWSLSNAVHTAEEGKHYYGFIGTGGLVGGVAGGGISAFLLQKAHLDSADILLVAAGVLLLIFALTLFLGWLGVYDEVRAKDGQRGKEAAAGWRALFKNRYIGLIALLLLLAQLASPLVDYQFLSIVEQAYTDLDKRTAFLSLFFSILGGVAIAINLAVTPLVHRYLGVIAGLLVQPLLMGIASFGFFLQPVALMGAISKVSDRGLSYSINRASKEILYVPVDPVLMYQAKAWIDMFGYRLFKVLGSMVILLLTQWLPFKVQLPHLSFLIMGICGIWIAIIWAIRPEYYALARTNASGEEKSGGLS</sequence>
<dbReference type="Gene3D" id="1.20.1250.20">
    <property type="entry name" value="MFS general substrate transporter like domains"/>
    <property type="match status" value="1"/>
</dbReference>
<keyword evidence="5 9" id="KW-0547">Nucleotide-binding</keyword>
<keyword evidence="6 9" id="KW-0067">ATP-binding</keyword>
<comment type="subcellular location">
    <subcellularLocation>
        <location evidence="1 9">Membrane</location>
        <topology evidence="1 9">Multi-pass membrane protein</topology>
    </subcellularLocation>
</comment>
<feature type="transmembrane region" description="Helical" evidence="9">
    <location>
        <begin position="375"/>
        <end position="392"/>
    </location>
</feature>
<feature type="transmembrane region" description="Helical" evidence="9">
    <location>
        <begin position="404"/>
        <end position="422"/>
    </location>
</feature>